<accession>A0A8S9TJV2</accession>
<dbReference type="AlphaFoldDB" id="A0A8S9TJV2"/>
<dbReference type="Proteomes" id="UP000704712">
    <property type="component" value="Unassembled WGS sequence"/>
</dbReference>
<protein>
    <submittedName>
        <fullName evidence="1">Uncharacterized protein</fullName>
    </submittedName>
</protein>
<gene>
    <name evidence="1" type="ORF">GN958_ATG21630</name>
</gene>
<name>A0A8S9TJV2_PHYIN</name>
<evidence type="ECO:0000313" key="1">
    <source>
        <dbReference type="EMBL" id="KAF4129175.1"/>
    </source>
</evidence>
<reference evidence="1" key="1">
    <citation type="submission" date="2020-03" db="EMBL/GenBank/DDBJ databases">
        <title>Hybrid Assembly of Korean Phytophthora infestans isolates.</title>
        <authorList>
            <person name="Prokchorchik M."/>
            <person name="Lee Y."/>
            <person name="Seo J."/>
            <person name="Cho J.-H."/>
            <person name="Park Y.-E."/>
            <person name="Jang D.-C."/>
            <person name="Im J.-S."/>
            <person name="Choi J.-G."/>
            <person name="Park H.-J."/>
            <person name="Lee G.-B."/>
            <person name="Lee Y.-G."/>
            <person name="Hong S.-Y."/>
            <person name="Cho K."/>
            <person name="Sohn K.H."/>
        </authorList>
    </citation>
    <scope>NUCLEOTIDE SEQUENCE</scope>
    <source>
        <strain evidence="1">KR_2_A2</strain>
    </source>
</reference>
<proteinExistence type="predicted"/>
<organism evidence="1 2">
    <name type="scientific">Phytophthora infestans</name>
    <name type="common">Potato late blight agent</name>
    <name type="synonym">Botrytis infestans</name>
    <dbReference type="NCBI Taxonomy" id="4787"/>
    <lineage>
        <taxon>Eukaryota</taxon>
        <taxon>Sar</taxon>
        <taxon>Stramenopiles</taxon>
        <taxon>Oomycota</taxon>
        <taxon>Peronosporomycetes</taxon>
        <taxon>Peronosporales</taxon>
        <taxon>Peronosporaceae</taxon>
        <taxon>Phytophthora</taxon>
    </lineage>
</organism>
<dbReference type="EMBL" id="JAACNO010002980">
    <property type="protein sequence ID" value="KAF4129175.1"/>
    <property type="molecule type" value="Genomic_DNA"/>
</dbReference>
<evidence type="ECO:0000313" key="2">
    <source>
        <dbReference type="Proteomes" id="UP000704712"/>
    </source>
</evidence>
<sequence>MNLFFADFLLEERTNFATVESGIAAVLYHGLTLCSSTTFESNGSLAFLANDICESVAPPNEETQKAA</sequence>
<comment type="caution">
    <text evidence="1">The sequence shown here is derived from an EMBL/GenBank/DDBJ whole genome shotgun (WGS) entry which is preliminary data.</text>
</comment>